<dbReference type="GO" id="GO:0008199">
    <property type="term" value="F:ferric iron binding"/>
    <property type="evidence" value="ECO:0007669"/>
    <property type="project" value="InterPro"/>
</dbReference>
<evidence type="ECO:0000313" key="8">
    <source>
        <dbReference type="EMBL" id="QNS02683.1"/>
    </source>
</evidence>
<dbReference type="InterPro" id="IPR007535">
    <property type="entry name" value="Catechol_dOase_N"/>
</dbReference>
<dbReference type="Pfam" id="PF00775">
    <property type="entry name" value="Dioxygenase_C"/>
    <property type="match status" value="1"/>
</dbReference>
<keyword evidence="3" id="KW-0479">Metal-binding</keyword>
<evidence type="ECO:0000256" key="1">
    <source>
        <dbReference type="ARBA" id="ARBA00001965"/>
    </source>
</evidence>
<proteinExistence type="inferred from homology"/>
<protein>
    <submittedName>
        <fullName evidence="8">Hydroxyquinol 1,2-dioxygenase</fullName>
    </submittedName>
</protein>
<keyword evidence="5" id="KW-0560">Oxidoreductase</keyword>
<reference evidence="8 9" key="1">
    <citation type="submission" date="2020-09" db="EMBL/GenBank/DDBJ databases">
        <title>A novel species.</title>
        <authorList>
            <person name="Gao J."/>
        </authorList>
    </citation>
    <scope>NUCLEOTIDE SEQUENCE [LARGE SCALE GENOMIC DNA]</scope>
    <source>
        <strain evidence="8 9">CRXT-Y-14</strain>
    </source>
</reference>
<dbReference type="PANTHER" id="PTHR33711:SF7">
    <property type="entry name" value="INTRADIOL RING-CLEAVAGE DIOXYGENASES DOMAIN-CONTAINING PROTEIN-RELATED"/>
    <property type="match status" value="1"/>
</dbReference>
<dbReference type="EMBL" id="CP061281">
    <property type="protein sequence ID" value="QNS02683.1"/>
    <property type="molecule type" value="Genomic_DNA"/>
</dbReference>
<dbReference type="PANTHER" id="PTHR33711">
    <property type="entry name" value="DIOXYGENASE, PUTATIVE (AFU_ORTHOLOGUE AFUA_2G02910)-RELATED"/>
    <property type="match status" value="1"/>
</dbReference>
<sequence>MNSAHENAAEREQAITDEVLAAFSATADPRLRAIVRSLIGHLHAFAREVRLTEGEWEAGIDFLTRAGHLTDDRRQEFVLLSDVLGLSTLTAALDAPDAPGATEATVLGPFFVDGAPEIPLGGDLAQGAPGTPCHVSGRVRSTDGSPVGGALLDVWGADEDGLYDVQYPGERCAGRGRLRTDADGGYRFWTVLPTPYPIPHDGPAGDLLTACGRGPMRPAHLHFKAAAPGFRTLVTHLFVAGDPHLARDAVFGVRDSLVVEAAHHDDGTAPDGSRRRGAWTSMAFDLVLAPDHGSVPGR</sequence>
<comment type="similarity">
    <text evidence="2">Belongs to the intradiol ring-cleavage dioxygenase family.</text>
</comment>
<evidence type="ECO:0000256" key="6">
    <source>
        <dbReference type="ARBA" id="ARBA00023004"/>
    </source>
</evidence>
<dbReference type="Pfam" id="PF04444">
    <property type="entry name" value="Dioxygenase_N"/>
    <property type="match status" value="1"/>
</dbReference>
<dbReference type="InterPro" id="IPR050770">
    <property type="entry name" value="Intradiol_RC_Dioxygenase"/>
</dbReference>
<evidence type="ECO:0000256" key="2">
    <source>
        <dbReference type="ARBA" id="ARBA00007825"/>
    </source>
</evidence>
<keyword evidence="4 8" id="KW-0223">Dioxygenase</keyword>
<organism evidence="8 9">
    <name type="scientific">Streptomyces xanthii</name>
    <dbReference type="NCBI Taxonomy" id="2768069"/>
    <lineage>
        <taxon>Bacteria</taxon>
        <taxon>Bacillati</taxon>
        <taxon>Actinomycetota</taxon>
        <taxon>Actinomycetes</taxon>
        <taxon>Kitasatosporales</taxon>
        <taxon>Streptomycetaceae</taxon>
        <taxon>Streptomyces</taxon>
    </lineage>
</organism>
<dbReference type="KEGG" id="sxn:IAG42_02970"/>
<comment type="cofactor">
    <cofactor evidence="1">
        <name>Fe(3+)</name>
        <dbReference type="ChEBI" id="CHEBI:29034"/>
    </cofactor>
</comment>
<evidence type="ECO:0000259" key="7">
    <source>
        <dbReference type="PROSITE" id="PS00083"/>
    </source>
</evidence>
<dbReference type="GO" id="GO:0018576">
    <property type="term" value="F:catechol 1,2-dioxygenase activity"/>
    <property type="evidence" value="ECO:0007669"/>
    <property type="project" value="InterPro"/>
</dbReference>
<keyword evidence="9" id="KW-1185">Reference proteome</keyword>
<evidence type="ECO:0000256" key="4">
    <source>
        <dbReference type="ARBA" id="ARBA00022964"/>
    </source>
</evidence>
<evidence type="ECO:0000256" key="5">
    <source>
        <dbReference type="ARBA" id="ARBA00023002"/>
    </source>
</evidence>
<dbReference type="SUPFAM" id="SSF49482">
    <property type="entry name" value="Aromatic compound dioxygenase"/>
    <property type="match status" value="1"/>
</dbReference>
<evidence type="ECO:0000256" key="3">
    <source>
        <dbReference type="ARBA" id="ARBA00022723"/>
    </source>
</evidence>
<feature type="domain" description="Intradiol ring-cleavage dioxygenases" evidence="7">
    <location>
        <begin position="135"/>
        <end position="163"/>
    </location>
</feature>
<name>A0A7H1B1S8_9ACTN</name>
<accession>A0A7H1B1S8</accession>
<dbReference type="PROSITE" id="PS00083">
    <property type="entry name" value="INTRADIOL_DIOXYGENAS"/>
    <property type="match status" value="1"/>
</dbReference>
<dbReference type="RefSeq" id="WP_188335438.1">
    <property type="nucleotide sequence ID" value="NZ_CP061281.1"/>
</dbReference>
<dbReference type="InterPro" id="IPR015889">
    <property type="entry name" value="Intradiol_dOase_core"/>
</dbReference>
<gene>
    <name evidence="8" type="ORF">IAG42_02970</name>
</gene>
<evidence type="ECO:0000313" key="9">
    <source>
        <dbReference type="Proteomes" id="UP000516428"/>
    </source>
</evidence>
<dbReference type="GO" id="GO:0009712">
    <property type="term" value="P:catechol-containing compound metabolic process"/>
    <property type="evidence" value="ECO:0007669"/>
    <property type="project" value="InterPro"/>
</dbReference>
<dbReference type="InterPro" id="IPR000627">
    <property type="entry name" value="Intradiol_dOase_C"/>
</dbReference>
<dbReference type="Gene3D" id="2.60.130.10">
    <property type="entry name" value="Aromatic compound dioxygenase"/>
    <property type="match status" value="1"/>
</dbReference>
<keyword evidence="6" id="KW-0408">Iron</keyword>
<dbReference type="Proteomes" id="UP000516428">
    <property type="component" value="Chromosome"/>
</dbReference>
<dbReference type="AlphaFoldDB" id="A0A7H1B1S8"/>